<organism evidence="3 4">
    <name type="scientific">Glacieibacterium frigidum</name>
    <dbReference type="NCBI Taxonomy" id="2593303"/>
    <lineage>
        <taxon>Bacteria</taxon>
        <taxon>Pseudomonadati</taxon>
        <taxon>Pseudomonadota</taxon>
        <taxon>Alphaproteobacteria</taxon>
        <taxon>Sphingomonadales</taxon>
        <taxon>Sphingosinicellaceae</taxon>
        <taxon>Glacieibacterium</taxon>
    </lineage>
</organism>
<protein>
    <submittedName>
        <fullName evidence="3">Uncharacterized protein</fullName>
    </submittedName>
</protein>
<feature type="transmembrane region" description="Helical" evidence="2">
    <location>
        <begin position="12"/>
        <end position="34"/>
    </location>
</feature>
<name>A0A552UEM3_9SPHN</name>
<keyword evidence="4" id="KW-1185">Reference proteome</keyword>
<dbReference type="RefSeq" id="WP_143554187.1">
    <property type="nucleotide sequence ID" value="NZ_VJWA01000001.1"/>
</dbReference>
<evidence type="ECO:0000256" key="2">
    <source>
        <dbReference type="SAM" id="Phobius"/>
    </source>
</evidence>
<reference evidence="3 4" key="1">
    <citation type="submission" date="2019-07" db="EMBL/GenBank/DDBJ databases">
        <title>Novel species isolated from glacier.</title>
        <authorList>
            <person name="Liu Q."/>
            <person name="Xin Y.-H."/>
        </authorList>
    </citation>
    <scope>NUCLEOTIDE SEQUENCE [LARGE SCALE GENOMIC DNA]</scope>
    <source>
        <strain evidence="3 4">LB1R16</strain>
    </source>
</reference>
<dbReference type="InterPro" id="IPR019734">
    <property type="entry name" value="TPR_rpt"/>
</dbReference>
<dbReference type="PROSITE" id="PS50005">
    <property type="entry name" value="TPR"/>
    <property type="match status" value="1"/>
</dbReference>
<dbReference type="Proteomes" id="UP000317894">
    <property type="component" value="Unassembled WGS sequence"/>
</dbReference>
<gene>
    <name evidence="3" type="ORF">FMM06_00010</name>
</gene>
<dbReference type="Gene3D" id="1.25.40.10">
    <property type="entry name" value="Tetratricopeptide repeat domain"/>
    <property type="match status" value="1"/>
</dbReference>
<evidence type="ECO:0000256" key="1">
    <source>
        <dbReference type="PROSITE-ProRule" id="PRU00339"/>
    </source>
</evidence>
<dbReference type="SUPFAM" id="SSF48452">
    <property type="entry name" value="TPR-like"/>
    <property type="match status" value="1"/>
</dbReference>
<evidence type="ECO:0000313" key="3">
    <source>
        <dbReference type="EMBL" id="TRW16644.1"/>
    </source>
</evidence>
<dbReference type="InterPro" id="IPR011990">
    <property type="entry name" value="TPR-like_helical_dom_sf"/>
</dbReference>
<dbReference type="AlphaFoldDB" id="A0A552UEM3"/>
<feature type="repeat" description="TPR" evidence="1">
    <location>
        <begin position="436"/>
        <end position="469"/>
    </location>
</feature>
<proteinExistence type="predicted"/>
<accession>A0A552UEM3</accession>
<keyword evidence="2" id="KW-0472">Membrane</keyword>
<feature type="transmembrane region" description="Helical" evidence="2">
    <location>
        <begin position="101"/>
        <end position="121"/>
    </location>
</feature>
<feature type="transmembrane region" description="Helical" evidence="2">
    <location>
        <begin position="46"/>
        <end position="65"/>
    </location>
</feature>
<sequence length="593" mass="62533">MQLLGEFRRRGVLRVAATYLVVAWLVLEVGGLLTNILELPSATMKVLLGALVLGFPLALGGAWYFRMTASGLSAHDIALPDTAAAIPGGHDGGTAGRFDPLPIIVGVLTLGALIVLVFTRLTGEPAKPPAPTIAAPAAAPPNSIAVLPFDNLSGDPGQAFFSDGMAEELRGALSGVGGLRVAARTSSNAFRASTEGVGAVAKKLGVAHVLDGSVRRSGNVVRVSAQLIDARTGYEQWSQTYDREVSDVFAIQTEIARTVTDALKIRLLPREAQRLAEGATGSIEAHDAYLRGRQLFDLSGDEATYRAALAQFDTAIAADPRYAAAHAARARTLTTIASQFLTLDAVPPVSAAALAAADRAVALAPGLAEAQSALAYVRQSRLDLRGAREAYERSIAAGGGDADILIRYGTFNVRAGDMAKGIAALEKAVALDRFNPRAWKFLGLGLYNARRYAEALPRQREALRLSPALQSGHAVIGDTLLMMGDAKAARAEYVVEPQGWARLTGLAIVERRLGNAAAADAAFRQLVAENGDSAIYQQAQVRAQWGDRAGALAALERARAVRDPGLYYARHDPLLDPVRKSPRFAALLASLSA</sequence>
<keyword evidence="2" id="KW-0812">Transmembrane</keyword>
<dbReference type="EMBL" id="VJWA01000001">
    <property type="protein sequence ID" value="TRW16644.1"/>
    <property type="molecule type" value="Genomic_DNA"/>
</dbReference>
<dbReference type="OrthoDB" id="105971at2"/>
<keyword evidence="1" id="KW-0802">TPR repeat</keyword>
<dbReference type="Gene3D" id="3.40.50.10070">
    <property type="entry name" value="TolB, N-terminal domain"/>
    <property type="match status" value="1"/>
</dbReference>
<comment type="caution">
    <text evidence="3">The sequence shown here is derived from an EMBL/GenBank/DDBJ whole genome shotgun (WGS) entry which is preliminary data.</text>
</comment>
<dbReference type="SMART" id="SM00028">
    <property type="entry name" value="TPR"/>
    <property type="match status" value="4"/>
</dbReference>
<keyword evidence="2" id="KW-1133">Transmembrane helix</keyword>
<evidence type="ECO:0000313" key="4">
    <source>
        <dbReference type="Proteomes" id="UP000317894"/>
    </source>
</evidence>